<comment type="subcellular location">
    <subcellularLocation>
        <location evidence="1">Nucleus</location>
    </subcellularLocation>
</comment>
<evidence type="ECO:0000256" key="1">
    <source>
        <dbReference type="ARBA" id="ARBA00004123"/>
    </source>
</evidence>
<dbReference type="GO" id="GO:0005634">
    <property type="term" value="C:nucleus"/>
    <property type="evidence" value="ECO:0007669"/>
    <property type="project" value="UniProtKB-SubCell"/>
</dbReference>
<evidence type="ECO:0000313" key="8">
    <source>
        <dbReference type="EMBL" id="KAG6683644.1"/>
    </source>
</evidence>
<name>A0A922DFZ3_CARIL</name>
<keyword evidence="2" id="KW-0217">Developmental protein</keyword>
<feature type="compositionally biased region" description="Polar residues" evidence="5">
    <location>
        <begin position="1"/>
        <end position="36"/>
    </location>
</feature>
<evidence type="ECO:0000256" key="5">
    <source>
        <dbReference type="SAM" id="MobiDB-lite"/>
    </source>
</evidence>
<evidence type="ECO:0000313" key="9">
    <source>
        <dbReference type="Proteomes" id="UP000811246"/>
    </source>
</evidence>
<sequence>MENINGDQCLSSPSQIRNVNPSSGGSATSKPNTSSEQELHEQVGQTGMEDSDSKTISDQEGSLSSCESGVSAAISKHSPVFDDGLLRLVEGERVYDSIKRRLVLGFASRGVHVTVVGIHRNGFGGVRGQAISSSFRIYSKAMEEKFGPGNANIKYAWYGASKDEIAHIVSHGFCHCVISRNNGLFVGGVCLSPDDSPLESACNSVVDEDGLRYLLLCRVILGKTELVQIGSEQCHPSSEEFHSGVDNLAAPGKYIVWSTNMNTHILPEFVVSFRAPSCLAGMPKPQRIPTSTWMPFTILISELPKFLPPHTVSELSKYYEAFKEKKISRNDFIQILRHKAGDELLTSVIKSYRAEN</sequence>
<accession>A0A922DFZ3</accession>
<keyword evidence="3" id="KW-0346">Stress response</keyword>
<evidence type="ECO:0000256" key="3">
    <source>
        <dbReference type="ARBA" id="ARBA00023016"/>
    </source>
</evidence>
<dbReference type="PANTHER" id="PTHR32263">
    <property type="entry name" value="INACTIVE POLY [ADP-RIBOSE] POLYMERASE SRO4-RELATED"/>
    <property type="match status" value="1"/>
</dbReference>
<evidence type="ECO:0008006" key="10">
    <source>
        <dbReference type="Google" id="ProtNLM"/>
    </source>
</evidence>
<dbReference type="PANTHER" id="PTHR32263:SF12">
    <property type="entry name" value="INACTIVE POLY [ADP-RIBOSE] POLYMERASE SRO4-RELATED"/>
    <property type="match status" value="1"/>
</dbReference>
<evidence type="ECO:0000256" key="4">
    <source>
        <dbReference type="ARBA" id="ARBA00023242"/>
    </source>
</evidence>
<dbReference type="PROSITE" id="PS51879">
    <property type="entry name" value="RST"/>
    <property type="match status" value="1"/>
</dbReference>
<evidence type="ECO:0000259" key="7">
    <source>
        <dbReference type="PROSITE" id="PS51879"/>
    </source>
</evidence>
<proteinExistence type="predicted"/>
<feature type="domain" description="RST" evidence="7">
    <location>
        <begin position="287"/>
        <end position="356"/>
    </location>
</feature>
<dbReference type="InterPro" id="IPR012317">
    <property type="entry name" value="Poly(ADP-ribose)pol_cat_dom"/>
</dbReference>
<keyword evidence="4" id="KW-0539">Nucleus</keyword>
<evidence type="ECO:0000259" key="6">
    <source>
        <dbReference type="PROSITE" id="PS51059"/>
    </source>
</evidence>
<dbReference type="Pfam" id="PF12174">
    <property type="entry name" value="RST"/>
    <property type="match status" value="1"/>
</dbReference>
<comment type="caution">
    <text evidence="8">The sequence shown here is derived from an EMBL/GenBank/DDBJ whole genome shotgun (WGS) entry which is preliminary data.</text>
</comment>
<reference evidence="8" key="1">
    <citation type="submission" date="2021-01" db="EMBL/GenBank/DDBJ databases">
        <authorList>
            <person name="Lovell J.T."/>
            <person name="Bentley N."/>
            <person name="Bhattarai G."/>
            <person name="Jenkins J.W."/>
            <person name="Sreedasyam A."/>
            <person name="Alarcon Y."/>
            <person name="Bock C."/>
            <person name="Boston L."/>
            <person name="Carlson J."/>
            <person name="Cervantes K."/>
            <person name="Clermont K."/>
            <person name="Krom N."/>
            <person name="Kubenka K."/>
            <person name="Mamidi S."/>
            <person name="Mattison C."/>
            <person name="Monteros M."/>
            <person name="Pisani C."/>
            <person name="Plott C."/>
            <person name="Rajasekar S."/>
            <person name="Rhein H.S."/>
            <person name="Rohla C."/>
            <person name="Song M."/>
            <person name="Hilaire R.S."/>
            <person name="Shu S."/>
            <person name="Wells L."/>
            <person name="Wang X."/>
            <person name="Webber J."/>
            <person name="Heerema R.J."/>
            <person name="Klein P."/>
            <person name="Conner P."/>
            <person name="Grauke L."/>
            <person name="Grimwood J."/>
            <person name="Schmutz J."/>
            <person name="Randall J.J."/>
        </authorList>
    </citation>
    <scope>NUCLEOTIDE SEQUENCE</scope>
    <source>
        <tissue evidence="8">Leaf</tissue>
    </source>
</reference>
<dbReference type="GO" id="GO:0003950">
    <property type="term" value="F:NAD+ poly-ADP-ribosyltransferase activity"/>
    <property type="evidence" value="ECO:0007669"/>
    <property type="project" value="InterPro"/>
</dbReference>
<feature type="domain" description="PARP catalytic" evidence="6">
    <location>
        <begin position="72"/>
        <end position="294"/>
    </location>
</feature>
<feature type="compositionally biased region" description="Polar residues" evidence="5">
    <location>
        <begin position="58"/>
        <end position="68"/>
    </location>
</feature>
<protein>
    <recommendedName>
        <fullName evidence="10">Inactive poly [ADP-ribose] polymerase SRO5</fullName>
    </recommendedName>
</protein>
<gene>
    <name evidence="8" type="ORF">I3842_12G025200</name>
</gene>
<dbReference type="EMBL" id="CM031836">
    <property type="protein sequence ID" value="KAG6683644.1"/>
    <property type="molecule type" value="Genomic_DNA"/>
</dbReference>
<feature type="region of interest" description="Disordered" evidence="5">
    <location>
        <begin position="1"/>
        <end position="68"/>
    </location>
</feature>
<dbReference type="EMBL" id="CM031836">
    <property type="protein sequence ID" value="KAG6683645.1"/>
    <property type="molecule type" value="Genomic_DNA"/>
</dbReference>
<evidence type="ECO:0000256" key="2">
    <source>
        <dbReference type="ARBA" id="ARBA00022473"/>
    </source>
</evidence>
<dbReference type="Proteomes" id="UP000811246">
    <property type="component" value="Chromosome 12"/>
</dbReference>
<dbReference type="AlphaFoldDB" id="A0A922DFZ3"/>
<dbReference type="InterPro" id="IPR044964">
    <property type="entry name" value="RCD1/SRO1-5"/>
</dbReference>
<dbReference type="PROSITE" id="PS51059">
    <property type="entry name" value="PARP_CATALYTIC"/>
    <property type="match status" value="1"/>
</dbReference>
<dbReference type="InterPro" id="IPR022003">
    <property type="entry name" value="RST"/>
</dbReference>
<organism evidence="8 9">
    <name type="scientific">Carya illinoinensis</name>
    <name type="common">Pecan</name>
    <dbReference type="NCBI Taxonomy" id="32201"/>
    <lineage>
        <taxon>Eukaryota</taxon>
        <taxon>Viridiplantae</taxon>
        <taxon>Streptophyta</taxon>
        <taxon>Embryophyta</taxon>
        <taxon>Tracheophyta</taxon>
        <taxon>Spermatophyta</taxon>
        <taxon>Magnoliopsida</taxon>
        <taxon>eudicotyledons</taxon>
        <taxon>Gunneridae</taxon>
        <taxon>Pentapetalae</taxon>
        <taxon>rosids</taxon>
        <taxon>fabids</taxon>
        <taxon>Fagales</taxon>
        <taxon>Juglandaceae</taxon>
        <taxon>Carya</taxon>
    </lineage>
</organism>